<dbReference type="SUPFAM" id="SSF52540">
    <property type="entry name" value="P-loop containing nucleoside triphosphate hydrolases"/>
    <property type="match status" value="1"/>
</dbReference>
<dbReference type="Pfam" id="PF03976">
    <property type="entry name" value="PPK2"/>
    <property type="match status" value="1"/>
</dbReference>
<dbReference type="EMBL" id="QEXV01000001">
    <property type="protein sequence ID" value="PWE18057.1"/>
    <property type="molecule type" value="Genomic_DNA"/>
</dbReference>
<proteinExistence type="inferred from homology"/>
<dbReference type="PANTHER" id="PTHR34383:SF1">
    <property type="entry name" value="ADP-POLYPHOSPHATE PHOSPHOTRANSFERASE"/>
    <property type="match status" value="1"/>
</dbReference>
<evidence type="ECO:0000256" key="2">
    <source>
        <dbReference type="ARBA" id="ARBA00022679"/>
    </source>
</evidence>
<sequence>MNKRDYKQALRSLQIDLVALQRHMIAEGRRLLVIFEGRDAAGKDSTIKRITAHLSPRETRVVALGKPTERDRSSWYFQRWVEHLPAAGEFVLFNRSWYNRAGVEPVMGFCTEAEHAAFLRDVGDFEKLLVDDGLILFKYYLDISRTEQAARLEDRRTNPLKAWKRSPIDAVALDRFDDYSRARDRMLASTGDPVPWRIVRADDKRRARLAIMRDILASVPIPDLPEPIDPADPAVLRVWRAGESPEDFLAQ</sequence>
<dbReference type="Proteomes" id="UP000245168">
    <property type="component" value="Unassembled WGS sequence"/>
</dbReference>
<dbReference type="PANTHER" id="PTHR34383">
    <property type="entry name" value="POLYPHOSPHATE:AMP PHOSPHOTRANSFERASE-RELATED"/>
    <property type="match status" value="1"/>
</dbReference>
<dbReference type="InterPro" id="IPR016898">
    <property type="entry name" value="Polyphosphate_phosphotransfera"/>
</dbReference>
<evidence type="ECO:0000313" key="7">
    <source>
        <dbReference type="Proteomes" id="UP000245168"/>
    </source>
</evidence>
<dbReference type="AlphaFoldDB" id="A0A2U2BVN9"/>
<organism evidence="6 7">
    <name type="scientific">Marinicauda salina</name>
    <dbReference type="NCBI Taxonomy" id="2135793"/>
    <lineage>
        <taxon>Bacteria</taxon>
        <taxon>Pseudomonadati</taxon>
        <taxon>Pseudomonadota</taxon>
        <taxon>Alphaproteobacteria</taxon>
        <taxon>Maricaulales</taxon>
        <taxon>Maricaulaceae</taxon>
        <taxon>Marinicauda</taxon>
    </lineage>
</organism>
<keyword evidence="2 4" id="KW-0808">Transferase</keyword>
<comment type="function">
    <text evidence="4">Uses inorganic polyphosphate (polyP) as a donor to convert GDP to GTP or ADP to ATP.</text>
</comment>
<dbReference type="Gene3D" id="3.40.50.300">
    <property type="entry name" value="P-loop containing nucleotide triphosphate hydrolases"/>
    <property type="match status" value="1"/>
</dbReference>
<gene>
    <name evidence="6" type="primary">ppk2</name>
    <name evidence="6" type="ORF">DDZ18_00105</name>
</gene>
<evidence type="ECO:0000259" key="5">
    <source>
        <dbReference type="Pfam" id="PF03976"/>
    </source>
</evidence>
<dbReference type="InterPro" id="IPR022488">
    <property type="entry name" value="PPK2-related"/>
</dbReference>
<dbReference type="GO" id="GO:0006793">
    <property type="term" value="P:phosphorus metabolic process"/>
    <property type="evidence" value="ECO:0007669"/>
    <property type="project" value="InterPro"/>
</dbReference>
<comment type="caution">
    <text evidence="6">The sequence shown here is derived from an EMBL/GenBank/DDBJ whole genome shotgun (WGS) entry which is preliminary data.</text>
</comment>
<dbReference type="EC" id="2.7.4.-" evidence="4"/>
<evidence type="ECO:0000313" key="6">
    <source>
        <dbReference type="EMBL" id="PWE18057.1"/>
    </source>
</evidence>
<reference evidence="7" key="1">
    <citation type="submission" date="2018-05" db="EMBL/GenBank/DDBJ databases">
        <authorList>
            <person name="Liu B.-T."/>
        </authorList>
    </citation>
    <scope>NUCLEOTIDE SEQUENCE [LARGE SCALE GENOMIC DNA]</scope>
    <source>
        <strain evidence="7">WD6-1</strain>
    </source>
</reference>
<evidence type="ECO:0000256" key="4">
    <source>
        <dbReference type="RuleBase" id="RU369062"/>
    </source>
</evidence>
<dbReference type="InterPro" id="IPR022486">
    <property type="entry name" value="PPK2_PA0141"/>
</dbReference>
<evidence type="ECO:0000256" key="1">
    <source>
        <dbReference type="ARBA" id="ARBA00009924"/>
    </source>
</evidence>
<accession>A0A2U2BVN9</accession>
<dbReference type="InterPro" id="IPR027417">
    <property type="entry name" value="P-loop_NTPase"/>
</dbReference>
<dbReference type="OrthoDB" id="9775224at2"/>
<feature type="domain" description="Polyphosphate kinase-2-related" evidence="5">
    <location>
        <begin position="2"/>
        <end position="221"/>
    </location>
</feature>
<protein>
    <recommendedName>
        <fullName evidence="4">ADP/GDP-polyphosphate phosphotransferase</fullName>
        <ecNumber evidence="4">2.7.4.-</ecNumber>
    </recommendedName>
    <alternativeName>
        <fullName evidence="4">Polyphosphate kinase PPK2</fullName>
    </alternativeName>
</protein>
<name>A0A2U2BVN9_9PROT</name>
<keyword evidence="3 4" id="KW-0418">Kinase</keyword>
<keyword evidence="7" id="KW-1185">Reference proteome</keyword>
<evidence type="ECO:0000256" key="3">
    <source>
        <dbReference type="ARBA" id="ARBA00022777"/>
    </source>
</evidence>
<dbReference type="GO" id="GO:0008976">
    <property type="term" value="F:polyphosphate kinase activity"/>
    <property type="evidence" value="ECO:0007669"/>
    <property type="project" value="UniProtKB-UniRule"/>
</dbReference>
<dbReference type="NCBIfam" id="TIGR03707">
    <property type="entry name" value="PPK2_P_aer"/>
    <property type="match status" value="1"/>
</dbReference>
<comment type="subunit">
    <text evidence="4">Homotetramer.</text>
</comment>
<comment type="similarity">
    <text evidence="1 4">Belongs to the polyphosphate kinase 2 (PPK2) family. Class I subfamily.</text>
</comment>
<dbReference type="RefSeq" id="WP_109251331.1">
    <property type="nucleotide sequence ID" value="NZ_QEXV01000001.1"/>
</dbReference>
<dbReference type="PIRSF" id="PIRSF028756">
    <property type="entry name" value="PPK2_prd"/>
    <property type="match status" value="1"/>
</dbReference>